<name>A0A975BRL5_9BACT</name>
<organism evidence="1 2">
    <name type="scientific">Desulfonema magnum</name>
    <dbReference type="NCBI Taxonomy" id="45655"/>
    <lineage>
        <taxon>Bacteria</taxon>
        <taxon>Pseudomonadati</taxon>
        <taxon>Thermodesulfobacteriota</taxon>
        <taxon>Desulfobacteria</taxon>
        <taxon>Desulfobacterales</taxon>
        <taxon>Desulfococcaceae</taxon>
        <taxon>Desulfonema</taxon>
    </lineage>
</organism>
<dbReference type="AlphaFoldDB" id="A0A975BRL5"/>
<dbReference type="KEGG" id="dmm:dnm_066190"/>
<keyword evidence="2" id="KW-1185">Reference proteome</keyword>
<evidence type="ECO:0000313" key="1">
    <source>
        <dbReference type="EMBL" id="QTA90559.1"/>
    </source>
</evidence>
<reference evidence="1" key="1">
    <citation type="journal article" date="2021" name="Microb. Physiol.">
        <title>Proteogenomic Insights into the Physiology of Marine, Sulfate-Reducing, Filamentous Desulfonema limicola and Desulfonema magnum.</title>
        <authorList>
            <person name="Schnaars V."/>
            <person name="Wohlbrand L."/>
            <person name="Scheve S."/>
            <person name="Hinrichs C."/>
            <person name="Reinhardt R."/>
            <person name="Rabus R."/>
        </authorList>
    </citation>
    <scope>NUCLEOTIDE SEQUENCE</scope>
    <source>
        <strain evidence="1">4be13</strain>
    </source>
</reference>
<proteinExistence type="predicted"/>
<dbReference type="Proteomes" id="UP000663722">
    <property type="component" value="Chromosome"/>
</dbReference>
<protein>
    <submittedName>
        <fullName evidence="1">Uncharacterized protein</fullName>
    </submittedName>
</protein>
<evidence type="ECO:0000313" key="2">
    <source>
        <dbReference type="Proteomes" id="UP000663722"/>
    </source>
</evidence>
<dbReference type="EMBL" id="CP061800">
    <property type="protein sequence ID" value="QTA90559.1"/>
    <property type="molecule type" value="Genomic_DNA"/>
</dbReference>
<accession>A0A975BRL5</accession>
<sequence>MAIKITKTKEIVNEEFGRKNMDKAEVRQNQLDKMIRTDSE</sequence>
<gene>
    <name evidence="1" type="ORF">dnm_066190</name>
</gene>